<evidence type="ECO:0000256" key="4">
    <source>
        <dbReference type="ARBA" id="ARBA00022449"/>
    </source>
</evidence>
<protein>
    <submittedName>
        <fullName evidence="11">Sodium/hydrogen exchanger</fullName>
    </submittedName>
</protein>
<dbReference type="AlphaFoldDB" id="D7AVC8"/>
<feature type="transmembrane region" description="Helical" evidence="9">
    <location>
        <begin position="219"/>
        <end position="236"/>
    </location>
</feature>
<feature type="transmembrane region" description="Helical" evidence="9">
    <location>
        <begin position="95"/>
        <end position="113"/>
    </location>
</feature>
<dbReference type="Gene3D" id="1.20.1530.20">
    <property type="match status" value="1"/>
</dbReference>
<evidence type="ECO:0000259" key="10">
    <source>
        <dbReference type="Pfam" id="PF00999"/>
    </source>
</evidence>
<feature type="transmembrane region" description="Helical" evidence="9">
    <location>
        <begin position="272"/>
        <end position="292"/>
    </location>
</feature>
<keyword evidence="4" id="KW-0050">Antiport</keyword>
<comment type="subcellular location">
    <subcellularLocation>
        <location evidence="1">Membrane</location>
        <topology evidence="1">Multi-pass membrane protein</topology>
    </subcellularLocation>
</comment>
<organism evidence="11 12">
    <name type="scientific">Nocardiopsis dassonvillei (strain ATCC 23218 / DSM 43111 / CIP 107115 / JCM 7437 / KCTC 9190 / NBRC 14626 / NCTC 10488 / NRRL B-5397 / IMRU 509)</name>
    <name type="common">Actinomadura dassonvillei</name>
    <dbReference type="NCBI Taxonomy" id="446468"/>
    <lineage>
        <taxon>Bacteria</taxon>
        <taxon>Bacillati</taxon>
        <taxon>Actinomycetota</taxon>
        <taxon>Actinomycetes</taxon>
        <taxon>Streptosporangiales</taxon>
        <taxon>Nocardiopsidaceae</taxon>
        <taxon>Nocardiopsis</taxon>
    </lineage>
</organism>
<gene>
    <name evidence="11" type="ordered locus">Ndas_0341</name>
</gene>
<dbReference type="EMBL" id="CP002040">
    <property type="protein sequence ID" value="ADH65789.1"/>
    <property type="molecule type" value="Genomic_DNA"/>
</dbReference>
<dbReference type="RefSeq" id="WP_013151396.1">
    <property type="nucleotide sequence ID" value="NC_014210.1"/>
</dbReference>
<dbReference type="eggNOG" id="COG0475">
    <property type="taxonomic scope" value="Bacteria"/>
</dbReference>
<evidence type="ECO:0000256" key="2">
    <source>
        <dbReference type="ARBA" id="ARBA00005551"/>
    </source>
</evidence>
<feature type="transmembrane region" description="Helical" evidence="9">
    <location>
        <begin position="179"/>
        <end position="198"/>
    </location>
</feature>
<evidence type="ECO:0000256" key="8">
    <source>
        <dbReference type="ARBA" id="ARBA00023136"/>
    </source>
</evidence>
<dbReference type="GeneID" id="91488434"/>
<evidence type="ECO:0000256" key="6">
    <source>
        <dbReference type="ARBA" id="ARBA00022989"/>
    </source>
</evidence>
<keyword evidence="7" id="KW-0406">Ion transport</keyword>
<evidence type="ECO:0000256" key="7">
    <source>
        <dbReference type="ARBA" id="ARBA00023065"/>
    </source>
</evidence>
<dbReference type="GO" id="GO:1902600">
    <property type="term" value="P:proton transmembrane transport"/>
    <property type="evidence" value="ECO:0007669"/>
    <property type="project" value="InterPro"/>
</dbReference>
<feature type="transmembrane region" description="Helical" evidence="9">
    <location>
        <begin position="119"/>
        <end position="138"/>
    </location>
</feature>
<dbReference type="HOGENOM" id="CLU_005126_0_0_11"/>
<feature type="transmembrane region" description="Helical" evidence="9">
    <location>
        <begin position="298"/>
        <end position="317"/>
    </location>
</feature>
<evidence type="ECO:0000256" key="5">
    <source>
        <dbReference type="ARBA" id="ARBA00022692"/>
    </source>
</evidence>
<keyword evidence="6 9" id="KW-1133">Transmembrane helix</keyword>
<feature type="transmembrane region" description="Helical" evidence="9">
    <location>
        <begin position="338"/>
        <end position="355"/>
    </location>
</feature>
<feature type="domain" description="Cation/H+ exchanger transmembrane" evidence="10">
    <location>
        <begin position="17"/>
        <end position="389"/>
    </location>
</feature>
<sequence>MEGDAAQTLGMLLLILMAAFLAPLVTDRLAAFVVVPSVVLEIVFGIVLGPSLLGLVRETETVAMLADLGLALLMFMAGYEVDFARIRGRPLRRAALAWLCSVALGMGTGWALFGASQTALIIGLALITTALGTVLPILRDSGGLEGAFGARFMASGTMGEFGPIVLITLLLSGYRPLEATLLLVGFFVLAGLSAWRATRPPSERLTRLIRATLGSSTQVAVRLCILVIVLFVWLAASLRLDALLGAFAAGIIVRLMFTTHHPGSVERVESKMDAVGFGFLIPVFFVVTGVRFDLSALLADPVALLLVPLLLAAFLVVRGGPEYLLSRGDVPGRQRLPLALFSATALPLIAVLATIGTDTGALDGATAAALLGAGVLSVLVLPQVGGALLRRSRTAAGEAER</sequence>
<feature type="transmembrane region" description="Helical" evidence="9">
    <location>
        <begin position="6"/>
        <end position="25"/>
    </location>
</feature>
<dbReference type="Proteomes" id="UP000002219">
    <property type="component" value="Chromosome 1"/>
</dbReference>
<reference evidence="11 12" key="1">
    <citation type="journal article" date="2010" name="Stand. Genomic Sci.">
        <title>Complete genome sequence of Nocardiopsis dassonvillei type strain (IMRU 509).</title>
        <authorList>
            <person name="Sun H."/>
            <person name="Lapidus A."/>
            <person name="Nolan M."/>
            <person name="Lucas S."/>
            <person name="Del Rio T.G."/>
            <person name="Tice H."/>
            <person name="Cheng J.F."/>
            <person name="Tapia R."/>
            <person name="Han C."/>
            <person name="Goodwin L."/>
            <person name="Pitluck S."/>
            <person name="Pagani I."/>
            <person name="Ivanova N."/>
            <person name="Mavromatis K."/>
            <person name="Mikhailova N."/>
            <person name="Pati A."/>
            <person name="Chen A."/>
            <person name="Palaniappan K."/>
            <person name="Land M."/>
            <person name="Hauser L."/>
            <person name="Chang Y.J."/>
            <person name="Jeffries C.D."/>
            <person name="Djao O.D."/>
            <person name="Rohde M."/>
            <person name="Sikorski J."/>
            <person name="Goker M."/>
            <person name="Woyke T."/>
            <person name="Bristow J."/>
            <person name="Eisen J.A."/>
            <person name="Markowitz V."/>
            <person name="Hugenholtz P."/>
            <person name="Kyrpides N.C."/>
            <person name="Klenk H.P."/>
        </authorList>
    </citation>
    <scope>NUCLEOTIDE SEQUENCE [LARGE SCALE GENOMIC DNA]</scope>
    <source>
        <strain evidence="12">ATCC 23218 / DSM 43111 / CIP 107115 / JCM 7437 / KCTC 9190 / NBRC 14626 / NCTC 10488 / NRRL B-5397 / IMRU 509</strain>
    </source>
</reference>
<keyword evidence="3" id="KW-0813">Transport</keyword>
<feature type="transmembrane region" description="Helical" evidence="9">
    <location>
        <begin position="150"/>
        <end position="173"/>
    </location>
</feature>
<name>D7AVC8_NOCDD</name>
<keyword evidence="8 9" id="KW-0472">Membrane</keyword>
<dbReference type="GO" id="GO:0016020">
    <property type="term" value="C:membrane"/>
    <property type="evidence" value="ECO:0007669"/>
    <property type="project" value="UniProtKB-SubCell"/>
</dbReference>
<dbReference type="Pfam" id="PF00999">
    <property type="entry name" value="Na_H_Exchanger"/>
    <property type="match status" value="1"/>
</dbReference>
<dbReference type="OrthoDB" id="9793589at2"/>
<comment type="similarity">
    <text evidence="2">Belongs to the monovalent cation:proton antiporter 2 (CPA2) transporter (TC 2.A.37) family.</text>
</comment>
<dbReference type="PANTHER" id="PTHR43562:SF1">
    <property type="entry name" value="NA(+)_H(+) ANTIPORTER YJBQ-RELATED"/>
    <property type="match status" value="1"/>
</dbReference>
<evidence type="ECO:0000313" key="12">
    <source>
        <dbReference type="Proteomes" id="UP000002219"/>
    </source>
</evidence>
<keyword evidence="5 9" id="KW-0812">Transmembrane</keyword>
<dbReference type="STRING" id="446468.Ndas_0341"/>
<keyword evidence="12" id="KW-1185">Reference proteome</keyword>
<dbReference type="PANTHER" id="PTHR43562">
    <property type="entry name" value="NAPA-TYPE SODIUM/HYDROGEN ANTIPORTER"/>
    <property type="match status" value="1"/>
</dbReference>
<proteinExistence type="inferred from homology"/>
<dbReference type="InterPro" id="IPR038770">
    <property type="entry name" value="Na+/solute_symporter_sf"/>
</dbReference>
<evidence type="ECO:0000256" key="1">
    <source>
        <dbReference type="ARBA" id="ARBA00004141"/>
    </source>
</evidence>
<accession>D7AVC8</accession>
<evidence type="ECO:0000256" key="3">
    <source>
        <dbReference type="ARBA" id="ARBA00022448"/>
    </source>
</evidence>
<feature type="transmembrane region" description="Helical" evidence="9">
    <location>
        <begin position="32"/>
        <end position="56"/>
    </location>
</feature>
<feature type="transmembrane region" description="Helical" evidence="9">
    <location>
        <begin position="242"/>
        <end position="260"/>
    </location>
</feature>
<evidence type="ECO:0000256" key="9">
    <source>
        <dbReference type="SAM" id="Phobius"/>
    </source>
</evidence>
<feature type="transmembrane region" description="Helical" evidence="9">
    <location>
        <begin position="367"/>
        <end position="389"/>
    </location>
</feature>
<feature type="transmembrane region" description="Helical" evidence="9">
    <location>
        <begin position="62"/>
        <end position="83"/>
    </location>
</feature>
<dbReference type="InterPro" id="IPR006153">
    <property type="entry name" value="Cation/H_exchanger_TM"/>
</dbReference>
<dbReference type="GO" id="GO:0015297">
    <property type="term" value="F:antiporter activity"/>
    <property type="evidence" value="ECO:0007669"/>
    <property type="project" value="UniProtKB-KW"/>
</dbReference>
<evidence type="ECO:0000313" key="11">
    <source>
        <dbReference type="EMBL" id="ADH65789.1"/>
    </source>
</evidence>
<dbReference type="KEGG" id="nda:Ndas_0341"/>